<protein>
    <submittedName>
        <fullName evidence="1">Uncharacterized protein</fullName>
    </submittedName>
</protein>
<dbReference type="KEGG" id="dli:dnl_51310"/>
<name>A0A975BCM6_9BACT</name>
<dbReference type="Proteomes" id="UP000663720">
    <property type="component" value="Chromosome"/>
</dbReference>
<accession>A0A975BCM6</accession>
<dbReference type="RefSeq" id="WP_207688636.1">
    <property type="nucleotide sequence ID" value="NZ_CP061799.1"/>
</dbReference>
<evidence type="ECO:0000313" key="2">
    <source>
        <dbReference type="Proteomes" id="UP000663720"/>
    </source>
</evidence>
<dbReference type="AlphaFoldDB" id="A0A975BCM6"/>
<sequence>MNNKLKKIDDKKKKIYKPFELRTMKFFNETAKYAEEKLGVVWADWNEYMTDTPDLYPTLIIKGSCPLPEHGNSRSIFWLINDNRWFKPGFNMFSCRGKCKKAMDMSIYDLIQRIEECSYGLAIERFADFCGVEAVSHVGI</sequence>
<proteinExistence type="predicted"/>
<reference evidence="1" key="1">
    <citation type="journal article" date="2021" name="Microb. Physiol.">
        <title>Proteogenomic Insights into the Physiology of Marine, Sulfate-Reducing, Filamentous Desulfonema limicola and Desulfonema magnum.</title>
        <authorList>
            <person name="Schnaars V."/>
            <person name="Wohlbrand L."/>
            <person name="Scheve S."/>
            <person name="Hinrichs C."/>
            <person name="Reinhardt R."/>
            <person name="Rabus R."/>
        </authorList>
    </citation>
    <scope>NUCLEOTIDE SEQUENCE</scope>
    <source>
        <strain evidence="1">5ac10</strain>
    </source>
</reference>
<evidence type="ECO:0000313" key="1">
    <source>
        <dbReference type="EMBL" id="QTA82749.1"/>
    </source>
</evidence>
<dbReference type="EMBL" id="CP061799">
    <property type="protein sequence ID" value="QTA82749.1"/>
    <property type="molecule type" value="Genomic_DNA"/>
</dbReference>
<keyword evidence="2" id="KW-1185">Reference proteome</keyword>
<gene>
    <name evidence="1" type="ORF">dnl_51310</name>
</gene>
<organism evidence="1 2">
    <name type="scientific">Desulfonema limicola</name>
    <dbReference type="NCBI Taxonomy" id="45656"/>
    <lineage>
        <taxon>Bacteria</taxon>
        <taxon>Pseudomonadati</taxon>
        <taxon>Thermodesulfobacteriota</taxon>
        <taxon>Desulfobacteria</taxon>
        <taxon>Desulfobacterales</taxon>
        <taxon>Desulfococcaceae</taxon>
        <taxon>Desulfonema</taxon>
    </lineage>
</organism>